<dbReference type="InterPro" id="IPR049874">
    <property type="entry name" value="ROK_cs"/>
</dbReference>
<keyword evidence="2" id="KW-0808">Transferase</keyword>
<dbReference type="PANTHER" id="PTHR18964:SF149">
    <property type="entry name" value="BIFUNCTIONAL UDP-N-ACETYLGLUCOSAMINE 2-EPIMERASE_N-ACETYLMANNOSAMINE KINASE"/>
    <property type="match status" value="1"/>
</dbReference>
<dbReference type="RefSeq" id="WP_151757872.1">
    <property type="nucleotide sequence ID" value="NZ_BKZW01000002.1"/>
</dbReference>
<dbReference type="InterPro" id="IPR036390">
    <property type="entry name" value="WH_DNA-bd_sf"/>
</dbReference>
<dbReference type="Gene3D" id="3.30.420.40">
    <property type="match status" value="2"/>
</dbReference>
<evidence type="ECO:0000313" key="3">
    <source>
        <dbReference type="Proteomes" id="UP000326912"/>
    </source>
</evidence>
<dbReference type="AlphaFoldDB" id="A0A5J4KUB1"/>
<accession>A0A5J4KUB1</accession>
<evidence type="ECO:0000313" key="2">
    <source>
        <dbReference type="EMBL" id="GER90091.1"/>
    </source>
</evidence>
<evidence type="ECO:0000256" key="1">
    <source>
        <dbReference type="ARBA" id="ARBA00006479"/>
    </source>
</evidence>
<dbReference type="PANTHER" id="PTHR18964">
    <property type="entry name" value="ROK (REPRESSOR, ORF, KINASE) FAMILY"/>
    <property type="match status" value="1"/>
</dbReference>
<dbReference type="SUPFAM" id="SSF46785">
    <property type="entry name" value="Winged helix' DNA-binding domain"/>
    <property type="match status" value="1"/>
</dbReference>
<dbReference type="EMBL" id="BKZW01000002">
    <property type="protein sequence ID" value="GER90091.1"/>
    <property type="molecule type" value="Genomic_DNA"/>
</dbReference>
<dbReference type="PROSITE" id="PS01125">
    <property type="entry name" value="ROK"/>
    <property type="match status" value="1"/>
</dbReference>
<dbReference type="Gene3D" id="1.10.10.10">
    <property type="entry name" value="Winged helix-like DNA-binding domain superfamily/Winged helix DNA-binding domain"/>
    <property type="match status" value="1"/>
</dbReference>
<keyword evidence="3" id="KW-1185">Reference proteome</keyword>
<gene>
    <name evidence="2" type="ORF">KDW_42530</name>
</gene>
<dbReference type="InterPro" id="IPR036388">
    <property type="entry name" value="WH-like_DNA-bd_sf"/>
</dbReference>
<dbReference type="Pfam" id="PF00480">
    <property type="entry name" value="ROK"/>
    <property type="match status" value="1"/>
</dbReference>
<sequence length="410" mass="44779">MLTTTLTSRDVRRINRSTVLQAIYRAGAISRLQLSQCCGLSVATITNVVAELLAEGILLEAGLEASDGGRPRRLLELNREYGYFFGVEIGETDIAVELFDLTLQNIQTAHYSLHGEENHPMKAVQCVIEGVTTLLAALNIPREKILGMGLGVLGLVDHTDNDAVLAPSWQWQRVPLKELINQSLHIPLYLDNGAKTMALVELHMRKTSATNETMIVANLGTGVGAGIVYEGKLYCGKTNSAGEWGHTVMALDGALCRCGRRGCLEAYVGAPAIITRFRQRVSDRSEACDEDETHALIAILEAAQHNDEVAIQVLQETAHYLGAGLANLVNLFNPQSIMLGGWVGTLLGPYLLPEVRRFVERYALKLPFDATQILVSQSGKDAGSIGAALLARENFLQKIWRESPVHSWRG</sequence>
<dbReference type="GO" id="GO:0016301">
    <property type="term" value="F:kinase activity"/>
    <property type="evidence" value="ECO:0007669"/>
    <property type="project" value="UniProtKB-KW"/>
</dbReference>
<proteinExistence type="inferred from homology"/>
<comment type="similarity">
    <text evidence="1">Belongs to the ROK (NagC/XylR) family.</text>
</comment>
<dbReference type="InterPro" id="IPR000600">
    <property type="entry name" value="ROK"/>
</dbReference>
<organism evidence="2 3">
    <name type="scientific">Dictyobacter vulcani</name>
    <dbReference type="NCBI Taxonomy" id="2607529"/>
    <lineage>
        <taxon>Bacteria</taxon>
        <taxon>Bacillati</taxon>
        <taxon>Chloroflexota</taxon>
        <taxon>Ktedonobacteria</taxon>
        <taxon>Ktedonobacterales</taxon>
        <taxon>Dictyobacteraceae</taxon>
        <taxon>Dictyobacter</taxon>
    </lineage>
</organism>
<reference evidence="2 3" key="1">
    <citation type="submission" date="2019-10" db="EMBL/GenBank/DDBJ databases">
        <title>Dictyobacter vulcani sp. nov., within the class Ktedonobacteria, isolated from soil of volcanic Mt. Zao.</title>
        <authorList>
            <person name="Zheng Y."/>
            <person name="Wang C.M."/>
            <person name="Sakai Y."/>
            <person name="Abe K."/>
            <person name="Yokota A."/>
            <person name="Yabe S."/>
        </authorList>
    </citation>
    <scope>NUCLEOTIDE SEQUENCE [LARGE SCALE GENOMIC DNA]</scope>
    <source>
        <strain evidence="2 3">W12</strain>
    </source>
</reference>
<dbReference type="Proteomes" id="UP000326912">
    <property type="component" value="Unassembled WGS sequence"/>
</dbReference>
<keyword evidence="2" id="KW-0418">Kinase</keyword>
<comment type="caution">
    <text evidence="2">The sequence shown here is derived from an EMBL/GenBank/DDBJ whole genome shotgun (WGS) entry which is preliminary data.</text>
</comment>
<name>A0A5J4KUB1_9CHLR</name>
<dbReference type="InterPro" id="IPR043129">
    <property type="entry name" value="ATPase_NBD"/>
</dbReference>
<dbReference type="SUPFAM" id="SSF53067">
    <property type="entry name" value="Actin-like ATPase domain"/>
    <property type="match status" value="1"/>
</dbReference>
<protein>
    <submittedName>
        <fullName evidence="2">Sugar kinase</fullName>
    </submittedName>
</protein>